<dbReference type="Proteomes" id="UP000058925">
    <property type="component" value="Chromosome"/>
</dbReference>
<name>A0A654LVV9_9ARCH</name>
<gene>
    <name evidence="1" type="ORF">NMY3_00239</name>
</gene>
<dbReference type="InterPro" id="IPR012347">
    <property type="entry name" value="Ferritin-like"/>
</dbReference>
<dbReference type="AlphaFoldDB" id="A0A654LVV9"/>
<dbReference type="OrthoDB" id="11251at2157"/>
<dbReference type="GeneID" id="60420438"/>
<dbReference type="SUPFAM" id="SSF47240">
    <property type="entry name" value="Ferritin-like"/>
    <property type="match status" value="1"/>
</dbReference>
<evidence type="ECO:0008006" key="3">
    <source>
        <dbReference type="Google" id="ProtNLM"/>
    </source>
</evidence>
<proteinExistence type="predicted"/>
<reference evidence="2" key="1">
    <citation type="submission" date="2015-10" db="EMBL/GenBank/DDBJ databases">
        <title>Niche specialization of a soil ammonia-oxidizing archaeon, Candidatus Nitrosocosmicus oleophilus.</title>
        <authorList>
            <person name="Jung M.-Y."/>
            <person name="Rhee S.-K."/>
        </authorList>
    </citation>
    <scope>NUCLEOTIDE SEQUENCE [LARGE SCALE GENOMIC DNA]</scope>
    <source>
        <strain evidence="2">MY3</strain>
    </source>
</reference>
<sequence length="86" mass="10087">MSHITDTGLTNRAYDILRTLGKDADFLYDTIGKYIQDAEKDGRQDLADMWKTIKQDREKHVRLLKDALEKEIHQSVIIHNISTHFF</sequence>
<dbReference type="KEGG" id="taa:NMY3_00239"/>
<dbReference type="RefSeq" id="WP_196817111.1">
    <property type="nucleotide sequence ID" value="NZ_CP012850.1"/>
</dbReference>
<dbReference type="Gene3D" id="1.20.1260.10">
    <property type="match status" value="1"/>
</dbReference>
<keyword evidence="2" id="KW-1185">Reference proteome</keyword>
<protein>
    <recommendedName>
        <fullName evidence="3">Rubrerythrin diiron-binding domain-containing protein</fullName>
    </recommendedName>
</protein>
<organism evidence="1 2">
    <name type="scientific">Candidatus Nitrosocosmicus oleophilus</name>
    <dbReference type="NCBI Taxonomy" id="1353260"/>
    <lineage>
        <taxon>Archaea</taxon>
        <taxon>Nitrososphaerota</taxon>
        <taxon>Nitrososphaeria</taxon>
        <taxon>Nitrososphaerales</taxon>
        <taxon>Nitrososphaeraceae</taxon>
        <taxon>Candidatus Nitrosocosmicus</taxon>
    </lineage>
</organism>
<dbReference type="EMBL" id="CP012850">
    <property type="protein sequence ID" value="ALI34453.1"/>
    <property type="molecule type" value="Genomic_DNA"/>
</dbReference>
<dbReference type="InterPro" id="IPR009078">
    <property type="entry name" value="Ferritin-like_SF"/>
</dbReference>
<evidence type="ECO:0000313" key="1">
    <source>
        <dbReference type="EMBL" id="ALI34453.1"/>
    </source>
</evidence>
<accession>A0A654LVV9</accession>
<evidence type="ECO:0000313" key="2">
    <source>
        <dbReference type="Proteomes" id="UP000058925"/>
    </source>
</evidence>